<feature type="domain" description="Transcription regulator TrmB C-terminal" evidence="1">
    <location>
        <begin position="152"/>
        <end position="250"/>
    </location>
</feature>
<name>D1YUQ2_METPS</name>
<dbReference type="EMBL" id="AP011532">
    <property type="protein sequence ID" value="BAI60174.1"/>
    <property type="molecule type" value="Genomic_DNA"/>
</dbReference>
<dbReference type="Pfam" id="PF11495">
    <property type="entry name" value="Regulator_TrmB"/>
    <property type="match status" value="1"/>
</dbReference>
<proteinExistence type="predicted"/>
<reference evidence="2 3" key="1">
    <citation type="journal article" date="2007" name="Appl. Environ. Microbiol.">
        <title>Isolation of key methanogens for global methane emission from rice paddy fields: a novel isolate affiliated with the clone cluster rice cluster I.</title>
        <authorList>
            <person name="Sakai S."/>
            <person name="Imachi H."/>
            <person name="Sekiguchi Y."/>
            <person name="Ohashi A."/>
            <person name="Harada H."/>
            <person name="Kamagata Y."/>
        </authorList>
    </citation>
    <scope>NUCLEOTIDE SEQUENCE [LARGE SCALE GENOMIC DNA]</scope>
    <source>
        <strain evidence="3">DSM 17711 / JCM 13418 / NBRC 101707 / SANAE</strain>
    </source>
</reference>
<dbReference type="InterPro" id="IPR021586">
    <property type="entry name" value="Tscrpt_reg_TrmB_C"/>
</dbReference>
<dbReference type="InterPro" id="IPR036390">
    <property type="entry name" value="WH_DNA-bd_sf"/>
</dbReference>
<dbReference type="PANTHER" id="PTHR34293:SF1">
    <property type="entry name" value="HTH-TYPE TRANSCRIPTIONAL REGULATOR TRMBL2"/>
    <property type="match status" value="1"/>
</dbReference>
<dbReference type="InterPro" id="IPR036388">
    <property type="entry name" value="WH-like_DNA-bd_sf"/>
</dbReference>
<evidence type="ECO:0000313" key="3">
    <source>
        <dbReference type="Proteomes" id="UP000001882"/>
    </source>
</evidence>
<evidence type="ECO:0000313" key="2">
    <source>
        <dbReference type="EMBL" id="BAI60174.1"/>
    </source>
</evidence>
<dbReference type="InParanoid" id="D1YUQ2"/>
<protein>
    <recommendedName>
        <fullName evidence="1">Transcription regulator TrmB C-terminal domain-containing protein</fullName>
    </recommendedName>
</protein>
<dbReference type="InterPro" id="IPR051797">
    <property type="entry name" value="TrmB-like"/>
</dbReference>
<accession>D1YUQ2</accession>
<dbReference type="SUPFAM" id="SSF46785">
    <property type="entry name" value="Winged helix' DNA-binding domain"/>
    <property type="match status" value="1"/>
</dbReference>
<dbReference type="SUPFAM" id="SSF56024">
    <property type="entry name" value="Phospholipase D/nuclease"/>
    <property type="match status" value="1"/>
</dbReference>
<dbReference type="PANTHER" id="PTHR34293">
    <property type="entry name" value="HTH-TYPE TRANSCRIPTIONAL REGULATOR TRMBL2"/>
    <property type="match status" value="1"/>
</dbReference>
<dbReference type="KEGG" id="mpd:MCP_0102"/>
<dbReference type="Gene3D" id="3.30.870.10">
    <property type="entry name" value="Endonuclease Chain A"/>
    <property type="match status" value="1"/>
</dbReference>
<reference evidence="3" key="3">
    <citation type="journal article" date="2011" name="PLoS ONE">
        <title>Genome sequence of a mesophilic hydrogenotrophic methanogen Methanocella paludicola, the first cultivated representative of the order Methanocellales.</title>
        <authorList>
            <person name="Sakai S."/>
            <person name="Takaki Y."/>
            <person name="Shimamura S."/>
            <person name="Sekine M."/>
            <person name="Tajima T."/>
            <person name="Kosugi H."/>
            <person name="Ichikawa N."/>
            <person name="Tasumi E."/>
            <person name="Hiraki A.T."/>
            <person name="Shimizu A."/>
            <person name="Kato Y."/>
            <person name="Nishiko R."/>
            <person name="Mori K."/>
            <person name="Fujita N."/>
            <person name="Imachi H."/>
            <person name="Takai K."/>
        </authorList>
    </citation>
    <scope>NUCLEOTIDE SEQUENCE [LARGE SCALE GENOMIC DNA]</scope>
    <source>
        <strain evidence="3">DSM 17711 / JCM 13418 / NBRC 101707 / SANAE</strain>
    </source>
</reference>
<dbReference type="eggNOG" id="arCOG00394">
    <property type="taxonomic scope" value="Archaea"/>
</dbReference>
<reference evidence="2 3" key="2">
    <citation type="journal article" date="2008" name="Int. J. Syst. Evol. Microbiol.">
        <title>Methanocella paludicola gen. nov., sp. nov., a methane-producing archaeon, the first isolate of the lineage 'Rice Cluster I', and proposal of the new archaeal order Methanocellales ord. nov.</title>
        <authorList>
            <person name="Sakai S."/>
            <person name="Imachi H."/>
            <person name="Hanada S."/>
            <person name="Ohashi A."/>
            <person name="Harada H."/>
            <person name="Kamagata Y."/>
        </authorList>
    </citation>
    <scope>NUCLEOTIDE SEQUENCE [LARGE SCALE GENOMIC DNA]</scope>
    <source>
        <strain evidence="3">DSM 17711 / JCM 13418 / NBRC 101707 / SANAE</strain>
    </source>
</reference>
<gene>
    <name evidence="2" type="ordered locus">MCP_0102</name>
</gene>
<dbReference type="AlphaFoldDB" id="D1YUQ2"/>
<keyword evidence="3" id="KW-1185">Reference proteome</keyword>
<dbReference type="Proteomes" id="UP000001882">
    <property type="component" value="Chromosome"/>
</dbReference>
<sequence>MITMERLEKILRDLGLDGALVEVFVYLAGKGKSSLEEIYEETTLSRRAISLALGELESAGAVKRDGPDYAIEDARKALQALLPARLEELKAEIYSYRPVTKKEECPMVEAIRDEATVVPAFTAKHIDAALKSVDMVSRSLTWLDDQSLNAARAAVQRGVHVRVITYKHPELLPDARALTDAGVEVRSHEYSKDVRFMIVDGEFISFAIREPPKVTQPAYFGLMIRDRGVCRNMLEYIFEPAWEDAEVVEKYRI</sequence>
<evidence type="ECO:0000259" key="1">
    <source>
        <dbReference type="Pfam" id="PF11495"/>
    </source>
</evidence>
<organism evidence="2 3">
    <name type="scientific">Methanocella paludicola (strain DSM 17711 / JCM 13418 / NBRC 101707 / SANAE)</name>
    <dbReference type="NCBI Taxonomy" id="304371"/>
    <lineage>
        <taxon>Archaea</taxon>
        <taxon>Methanobacteriati</taxon>
        <taxon>Methanobacteriota</taxon>
        <taxon>Stenosarchaea group</taxon>
        <taxon>Methanomicrobia</taxon>
        <taxon>Methanocellales</taxon>
        <taxon>Methanocellaceae</taxon>
        <taxon>Methanocella</taxon>
    </lineage>
</organism>
<dbReference type="Gene3D" id="1.10.10.10">
    <property type="entry name" value="Winged helix-like DNA-binding domain superfamily/Winged helix DNA-binding domain"/>
    <property type="match status" value="1"/>
</dbReference>